<evidence type="ECO:0008006" key="8">
    <source>
        <dbReference type="Google" id="ProtNLM"/>
    </source>
</evidence>
<gene>
    <name evidence="7" type="ORF">METZ01_LOCUS94085</name>
</gene>
<feature type="domain" description="Mur ligase central" evidence="6">
    <location>
        <begin position="110"/>
        <end position="293"/>
    </location>
</feature>
<dbReference type="InterPro" id="IPR036565">
    <property type="entry name" value="Mur-like_cat_sf"/>
</dbReference>
<dbReference type="Pfam" id="PF01225">
    <property type="entry name" value="Mur_ligase"/>
    <property type="match status" value="1"/>
</dbReference>
<dbReference type="EMBL" id="UINC01009189">
    <property type="protein sequence ID" value="SVA41231.1"/>
    <property type="molecule type" value="Genomic_DNA"/>
</dbReference>
<dbReference type="NCBIfam" id="TIGR01081">
    <property type="entry name" value="mpl"/>
    <property type="match status" value="1"/>
</dbReference>
<evidence type="ECO:0000256" key="1">
    <source>
        <dbReference type="ARBA" id="ARBA00022598"/>
    </source>
</evidence>
<evidence type="ECO:0000259" key="6">
    <source>
        <dbReference type="Pfam" id="PF08245"/>
    </source>
</evidence>
<dbReference type="GO" id="GO:0009252">
    <property type="term" value="P:peptidoglycan biosynthetic process"/>
    <property type="evidence" value="ECO:0007669"/>
    <property type="project" value="InterPro"/>
</dbReference>
<evidence type="ECO:0000313" key="7">
    <source>
        <dbReference type="EMBL" id="SVA41231.1"/>
    </source>
</evidence>
<dbReference type="InterPro" id="IPR004101">
    <property type="entry name" value="Mur_ligase_C"/>
</dbReference>
<keyword evidence="2" id="KW-0547">Nucleotide-binding</keyword>
<dbReference type="InterPro" id="IPR050061">
    <property type="entry name" value="MurCDEF_pg_biosynth"/>
</dbReference>
<dbReference type="AlphaFoldDB" id="A0A381VME6"/>
<dbReference type="SUPFAM" id="SSF51984">
    <property type="entry name" value="MurCD N-terminal domain"/>
    <property type="match status" value="1"/>
</dbReference>
<evidence type="ECO:0000259" key="4">
    <source>
        <dbReference type="Pfam" id="PF01225"/>
    </source>
</evidence>
<keyword evidence="3" id="KW-0067">ATP-binding</keyword>
<proteinExistence type="predicted"/>
<dbReference type="SUPFAM" id="SSF53623">
    <property type="entry name" value="MurD-like peptide ligases, catalytic domain"/>
    <property type="match status" value="1"/>
</dbReference>
<reference evidence="7" key="1">
    <citation type="submission" date="2018-05" db="EMBL/GenBank/DDBJ databases">
        <authorList>
            <person name="Lanie J.A."/>
            <person name="Ng W.-L."/>
            <person name="Kazmierczak K.M."/>
            <person name="Andrzejewski T.M."/>
            <person name="Davidsen T.M."/>
            <person name="Wayne K.J."/>
            <person name="Tettelin H."/>
            <person name="Glass J.I."/>
            <person name="Rusch D."/>
            <person name="Podicherti R."/>
            <person name="Tsui H.-C.T."/>
            <person name="Winkler M.E."/>
        </authorList>
    </citation>
    <scope>NUCLEOTIDE SEQUENCE</scope>
</reference>
<dbReference type="GO" id="GO:0016881">
    <property type="term" value="F:acid-amino acid ligase activity"/>
    <property type="evidence" value="ECO:0007669"/>
    <property type="project" value="InterPro"/>
</dbReference>
<dbReference type="InterPro" id="IPR036615">
    <property type="entry name" value="Mur_ligase_C_dom_sf"/>
</dbReference>
<name>A0A381VME6_9ZZZZ</name>
<accession>A0A381VME6</accession>
<organism evidence="7">
    <name type="scientific">marine metagenome</name>
    <dbReference type="NCBI Taxonomy" id="408172"/>
    <lineage>
        <taxon>unclassified sequences</taxon>
        <taxon>metagenomes</taxon>
        <taxon>ecological metagenomes</taxon>
    </lineage>
</organism>
<evidence type="ECO:0000256" key="3">
    <source>
        <dbReference type="ARBA" id="ARBA00022840"/>
    </source>
</evidence>
<evidence type="ECO:0000256" key="2">
    <source>
        <dbReference type="ARBA" id="ARBA00022741"/>
    </source>
</evidence>
<keyword evidence="1" id="KW-0436">Ligase</keyword>
<dbReference type="PANTHER" id="PTHR43445">
    <property type="entry name" value="UDP-N-ACETYLMURAMATE--L-ALANINE LIGASE-RELATED"/>
    <property type="match status" value="1"/>
</dbReference>
<feature type="domain" description="Mur ligase C-terminal" evidence="5">
    <location>
        <begin position="316"/>
        <end position="436"/>
    </location>
</feature>
<dbReference type="InterPro" id="IPR013221">
    <property type="entry name" value="Mur_ligase_cen"/>
</dbReference>
<dbReference type="PANTHER" id="PTHR43445:SF5">
    <property type="entry name" value="UDP-N-ACETYLMURAMATE--L-ALANYL-GAMMA-D-GLUTAMYL-MESO-2,6-DIAMINOHEPTANDIOATE LIGASE"/>
    <property type="match status" value="1"/>
</dbReference>
<dbReference type="GO" id="GO:0071555">
    <property type="term" value="P:cell wall organization"/>
    <property type="evidence" value="ECO:0007669"/>
    <property type="project" value="InterPro"/>
</dbReference>
<dbReference type="InterPro" id="IPR000713">
    <property type="entry name" value="Mur_ligase_N"/>
</dbReference>
<dbReference type="SUPFAM" id="SSF53244">
    <property type="entry name" value="MurD-like peptide ligases, peptide-binding domain"/>
    <property type="match status" value="1"/>
</dbReference>
<dbReference type="Gene3D" id="3.40.1190.10">
    <property type="entry name" value="Mur-like, catalytic domain"/>
    <property type="match status" value="1"/>
</dbReference>
<dbReference type="Gene3D" id="3.40.50.720">
    <property type="entry name" value="NAD(P)-binding Rossmann-like Domain"/>
    <property type="match status" value="1"/>
</dbReference>
<sequence>MGRERIHILGICGTFMGGIALLAKEAGFEVTGSDENIYPPMSEHLSSQNIDVIDGYEINNIPKADIYLIGNVLSRDNIAVEHILKSGLPFSSGPAWLAQNILKGKRVLAVSGTHGKTTTTSMISWILESNGLDIGYIIAGKPENFKRSARLGSNDIFVIEADEYDSAFFDKRAKFIHYLPEVLVINNLEFDHADIYSDISQIQKEFHNLLRTMSMKSSIIIPDRDLRIREVIKMGLWSSLITFGQTTSLSNFFEPVVSDYSKIRFSIEGKEKEMSWKMFGKHNAFNALASILAVKKLNISLSNSVSALENFLGVSRRQEVLIEKDSFVLIDDFAHHPTAIKETLEGVRNRYKERRVIAFIELRSNTMKSGLHDQNLIKSVENADIVYWGGNDKKQINSLIKHSPVKSNHINSIEKAVKDTVKDLNKGDVVIMMSNGNFGDLGKKLKVALEHS</sequence>
<dbReference type="Pfam" id="PF08245">
    <property type="entry name" value="Mur_ligase_M"/>
    <property type="match status" value="1"/>
</dbReference>
<protein>
    <recommendedName>
        <fullName evidence="8">Mur ligase central domain-containing protein</fullName>
    </recommendedName>
</protein>
<dbReference type="GO" id="GO:0005524">
    <property type="term" value="F:ATP binding"/>
    <property type="evidence" value="ECO:0007669"/>
    <property type="project" value="UniProtKB-KW"/>
</dbReference>
<evidence type="ECO:0000259" key="5">
    <source>
        <dbReference type="Pfam" id="PF02875"/>
    </source>
</evidence>
<feature type="domain" description="Mur ligase N-terminal catalytic" evidence="4">
    <location>
        <begin position="5"/>
        <end position="100"/>
    </location>
</feature>
<dbReference type="Gene3D" id="3.90.190.20">
    <property type="entry name" value="Mur ligase, C-terminal domain"/>
    <property type="match status" value="1"/>
</dbReference>
<dbReference type="Pfam" id="PF02875">
    <property type="entry name" value="Mur_ligase_C"/>
    <property type="match status" value="1"/>
</dbReference>
<dbReference type="InterPro" id="IPR005757">
    <property type="entry name" value="Mpl"/>
</dbReference>